<name>A0A6C0BBH4_9ZZZZ</name>
<sequence>MKNFYHRFWILHCTLYILYVKKLNKLVYIIFYINIIMPDFYGSFNGSNAQSDSCSETDSDLTIDETEESFSKNSLVLCEIFHPSLHGFTRESDKTVLGHFLVIGPADLIFENTNVSVFSTRHAIQNILLNIRRIIEQCPEHPQIRNYKQIILRDDYIRPEIAQCILLKGDEKVAILKTVWLRIIQRAWKKIFQERCRVRSQRMTLYSIGWKQLYGTWPPNCNFMPTIHGMLSTLVI</sequence>
<accession>A0A6C0BBH4</accession>
<dbReference type="EMBL" id="MN739102">
    <property type="protein sequence ID" value="QHS88803.1"/>
    <property type="molecule type" value="Genomic_DNA"/>
</dbReference>
<dbReference type="AlphaFoldDB" id="A0A6C0BBH4"/>
<organism evidence="1">
    <name type="scientific">viral metagenome</name>
    <dbReference type="NCBI Taxonomy" id="1070528"/>
    <lineage>
        <taxon>unclassified sequences</taxon>
        <taxon>metagenomes</taxon>
        <taxon>organismal metagenomes</taxon>
    </lineage>
</organism>
<evidence type="ECO:0000313" key="1">
    <source>
        <dbReference type="EMBL" id="QHS88803.1"/>
    </source>
</evidence>
<proteinExistence type="predicted"/>
<reference evidence="1" key="1">
    <citation type="journal article" date="2020" name="Nature">
        <title>Giant virus diversity and host interactions through global metagenomics.</title>
        <authorList>
            <person name="Schulz F."/>
            <person name="Roux S."/>
            <person name="Paez-Espino D."/>
            <person name="Jungbluth S."/>
            <person name="Walsh D.A."/>
            <person name="Denef V.J."/>
            <person name="McMahon K.D."/>
            <person name="Konstantinidis K.T."/>
            <person name="Eloe-Fadrosh E.A."/>
            <person name="Kyrpides N.C."/>
            <person name="Woyke T."/>
        </authorList>
    </citation>
    <scope>NUCLEOTIDE SEQUENCE</scope>
    <source>
        <strain evidence="1">GVMAG-M-3300010158-59</strain>
    </source>
</reference>
<protein>
    <submittedName>
        <fullName evidence="1">Uncharacterized protein</fullName>
    </submittedName>
</protein>